<dbReference type="RefSeq" id="WP_290255510.1">
    <property type="nucleotide sequence ID" value="NZ_JAUGQQ010000015.1"/>
</dbReference>
<dbReference type="PROSITE" id="PS50041">
    <property type="entry name" value="C_TYPE_LECTIN_2"/>
    <property type="match status" value="1"/>
</dbReference>
<dbReference type="CDD" id="cd00146">
    <property type="entry name" value="PKD"/>
    <property type="match status" value="1"/>
</dbReference>
<feature type="domain" description="HYR" evidence="5">
    <location>
        <begin position="1429"/>
        <end position="1495"/>
    </location>
</feature>
<dbReference type="Pfam" id="PF21471">
    <property type="entry name" value="Reelin_subrepeat-B"/>
    <property type="match status" value="1"/>
</dbReference>
<keyword evidence="1" id="KW-0677">Repeat</keyword>
<dbReference type="Gene3D" id="2.60.120.260">
    <property type="entry name" value="Galactose-binding domain-like"/>
    <property type="match status" value="1"/>
</dbReference>
<keyword evidence="7" id="KW-1185">Reference proteome</keyword>
<evidence type="ECO:0000259" key="3">
    <source>
        <dbReference type="PROSITE" id="PS50041"/>
    </source>
</evidence>
<dbReference type="EMBL" id="JAUGQQ010000015">
    <property type="protein sequence ID" value="MDN3725418.1"/>
    <property type="molecule type" value="Genomic_DNA"/>
</dbReference>
<dbReference type="InterPro" id="IPR016187">
    <property type="entry name" value="CTDL_fold"/>
</dbReference>
<dbReference type="Pfam" id="PF18911">
    <property type="entry name" value="PKD_4"/>
    <property type="match status" value="1"/>
</dbReference>
<evidence type="ECO:0000313" key="7">
    <source>
        <dbReference type="Proteomes" id="UP001244787"/>
    </source>
</evidence>
<dbReference type="PANTHER" id="PTHR24273">
    <property type="entry name" value="FI04643P-RELATED"/>
    <property type="match status" value="1"/>
</dbReference>
<feature type="non-terminal residue" evidence="6">
    <location>
        <position position="1495"/>
    </location>
</feature>
<comment type="caution">
    <text evidence="6">The sequence shown here is derived from an EMBL/GenBank/DDBJ whole genome shotgun (WGS) entry which is preliminary data.</text>
</comment>
<dbReference type="InterPro" id="IPR001304">
    <property type="entry name" value="C-type_lectin-like"/>
</dbReference>
<evidence type="ECO:0000259" key="5">
    <source>
        <dbReference type="PROSITE" id="PS50825"/>
    </source>
</evidence>
<sequence>MPFNLHKKFLLLFTLIASVVYGQTTDFTTDFASGSCGNTTVAFSGTASSTTTATSFTFNGGTLPAGWSASPFTVSSNTCPGKNSPDNTSYFWATNLATTGPNTGRRFVQTNGVNVSLGGNITFYIRYGNNEGTGCEQPDAANEEVYLQYSTDNGSTWIEIFGGWDTTPTGSFPWYNWYWNDIAIPPAAQTNNTLFRWYQPANSGTTFDNWGLEDVSISAVIPVTVTSWAWDFGDGTTSNIQNPTHTFASLPGNTDYTVSLTAGFSDGTFDTETKTYTVYVDNTPPTAVCASTSEIVNTGNGSCTAVLPNFTGLISATDDCAASVSVTQNPAPGTILTVGTHLISFSLSDGNGNNSDVCPITVTVVDNSNPVVTTQNITLPLNNLGTASITVTDIEISSTDNCGIDSKILSQTTFDCTHLGPNIINYTVTDINGNATVTPVTITVVDTIAPVAQAQDITLQLMDPAGINITPAMVDNGSTDNCSFILSLNKTFFDCSDVGTQTIVLTATDASGNSSNTNADITIVAPDPYVVTSAGNTQAVSTGTFTTVDPSIAITYTGNADGALVSISDNFQTGDELGLQVGYTLPAGVTTSYNAATGVLSVSGTITDVQLEELFQNVQFRTSSSDTSARTIRFIIGGSVSNPDNNHYYEYVNQALSWTQAKAAAATRTLYGLQGYLATATSIQENDFIKNKLTDDGWMGGSDDFNQINIAAGTTVYNNQVAAENNWFWVTGPEAGTQFSVGSAALPGQFANWNAGEPNNSGTGENFMQIYFANNGRWNDLGTGQSMGYIVEYGGLGGDQDCFSFSNDKIVELNQPPVIDPIANVNGCPGSTFSQLITISDVEDAPMDLTVTAVSDNQTLLPNTNLTISYNGTNFELTGTPIAGLQGNATITVTATDTDGISSSADFIFTAEDNIAPIVVCGVSTPVYVGSYRVSDGPMWTDNPPVYTPQEAAALIFGGNASDYFISVDSNTSDANTITHTGWMNSWGVGNGVYPENHSVDIGNDGYAVPGGSDSAISAYVRDHVDFTKINYVWKNELAPAILQLDANGQAILDPALVDGGSTDNCGIASISVTPNNFTCADVGPNTVTLMVTDVNGNSSTCTSTVIVEDNVTPTAICQNITVQLDANGNATITAADVDNGSLDNCGIASTTIDVTTFDCSNVGANNVILTVTDVNGNVSTCTAIVTVEDNVAPTAVCQNITVQLDTTGNATITVADVDNGSSDACGIASTTIDVLTFDCSNVGANNVILTVTDVNGNVSTCTAIVTVEDNVAPTAICQDITVQLDANGNATITAADVDGGSFDNCGIASTTIDISTFDCSNVGTNNVLLTVTDVNGNISTCTAIVTVEDNVAPTAICQNITVQLDAIGNATITAADVDGGSFDNCGIASTTIDVTSFDCSNVGANNVMLIVTDVNGNVSTCTAIVTVEDNVAPLIVCPANVVANTDLGDCFGTVFFTQPFVMDNCGIDTVVQTAGLPSGSQFPVGVSTIEFTAT</sequence>
<dbReference type="InterPro" id="IPR035986">
    <property type="entry name" value="PKD_dom_sf"/>
</dbReference>
<evidence type="ECO:0000256" key="2">
    <source>
        <dbReference type="SAM" id="SignalP"/>
    </source>
</evidence>
<name>A0ABT8DJA9_9FLAO</name>
<dbReference type="PANTHER" id="PTHR24273:SF32">
    <property type="entry name" value="HYALIN"/>
    <property type="match status" value="1"/>
</dbReference>
<dbReference type="InterPro" id="IPR049419">
    <property type="entry name" value="Reelin_subrepeat-B"/>
</dbReference>
<dbReference type="SUPFAM" id="SSF49299">
    <property type="entry name" value="PKD domain"/>
    <property type="match status" value="1"/>
</dbReference>
<keyword evidence="2" id="KW-0732">Signal</keyword>
<dbReference type="Pfam" id="PF02494">
    <property type="entry name" value="HYR"/>
    <property type="match status" value="2"/>
</dbReference>
<dbReference type="PROSITE" id="PS50825">
    <property type="entry name" value="HYR"/>
    <property type="match status" value="2"/>
</dbReference>
<dbReference type="SUPFAM" id="SSF49313">
    <property type="entry name" value="Cadherin-like"/>
    <property type="match status" value="1"/>
</dbReference>
<dbReference type="InterPro" id="IPR003410">
    <property type="entry name" value="HYR_dom"/>
</dbReference>
<dbReference type="Gene3D" id="3.10.100.10">
    <property type="entry name" value="Mannose-Binding Protein A, subunit A"/>
    <property type="match status" value="1"/>
</dbReference>
<accession>A0ABT8DJA9</accession>
<feature type="signal peptide" evidence="2">
    <location>
        <begin position="1"/>
        <end position="22"/>
    </location>
</feature>
<protein>
    <submittedName>
        <fullName evidence="6">HYR domain-containing protein</fullName>
    </submittedName>
</protein>
<reference evidence="6 7" key="1">
    <citation type="submission" date="2023-06" db="EMBL/GenBank/DDBJ databases">
        <authorList>
            <person name="Ye Y.-Q."/>
            <person name="Du Z.-J."/>
        </authorList>
    </citation>
    <scope>NUCLEOTIDE SEQUENCE [LARGE SCALE GENOMIC DNA]</scope>
    <source>
        <strain evidence="6 7">SDUM287046</strain>
    </source>
</reference>
<feature type="chain" id="PRO_5046351963" evidence="2">
    <location>
        <begin position="23"/>
        <end position="1495"/>
    </location>
</feature>
<evidence type="ECO:0000259" key="4">
    <source>
        <dbReference type="PROSITE" id="PS50093"/>
    </source>
</evidence>
<feature type="domain" description="PKD" evidence="4">
    <location>
        <begin position="222"/>
        <end position="249"/>
    </location>
</feature>
<dbReference type="SUPFAM" id="SSF56436">
    <property type="entry name" value="C-type lectin-like"/>
    <property type="match status" value="1"/>
</dbReference>
<dbReference type="Proteomes" id="UP001244787">
    <property type="component" value="Unassembled WGS sequence"/>
</dbReference>
<feature type="domain" description="HYR" evidence="5">
    <location>
        <begin position="280"/>
        <end position="366"/>
    </location>
</feature>
<feature type="domain" description="C-type lectin" evidence="3">
    <location>
        <begin position="644"/>
        <end position="792"/>
    </location>
</feature>
<dbReference type="Gene3D" id="2.60.40.10">
    <property type="entry name" value="Immunoglobulins"/>
    <property type="match status" value="4"/>
</dbReference>
<organism evidence="6 7">
    <name type="scientific">Aequorivita aurantiaca</name>
    <dbReference type="NCBI Taxonomy" id="3053356"/>
    <lineage>
        <taxon>Bacteria</taxon>
        <taxon>Pseudomonadati</taxon>
        <taxon>Bacteroidota</taxon>
        <taxon>Flavobacteriia</taxon>
        <taxon>Flavobacteriales</taxon>
        <taxon>Flavobacteriaceae</taxon>
        <taxon>Aequorivita</taxon>
    </lineage>
</organism>
<gene>
    <name evidence="6" type="ORF">QRD02_13600</name>
</gene>
<evidence type="ECO:0000313" key="6">
    <source>
        <dbReference type="EMBL" id="MDN3725418.1"/>
    </source>
</evidence>
<evidence type="ECO:0000256" key="1">
    <source>
        <dbReference type="ARBA" id="ARBA00022737"/>
    </source>
</evidence>
<dbReference type="InterPro" id="IPR016186">
    <property type="entry name" value="C-type_lectin-like/link_sf"/>
</dbReference>
<proteinExistence type="predicted"/>
<dbReference type="InterPro" id="IPR000601">
    <property type="entry name" value="PKD_dom"/>
</dbReference>
<dbReference type="PROSITE" id="PS50093">
    <property type="entry name" value="PKD"/>
    <property type="match status" value="1"/>
</dbReference>
<dbReference type="InterPro" id="IPR013783">
    <property type="entry name" value="Ig-like_fold"/>
</dbReference>
<dbReference type="InterPro" id="IPR015919">
    <property type="entry name" value="Cadherin-like_sf"/>
</dbReference>